<gene>
    <name evidence="8" type="ORF">IAC63_02530</name>
</gene>
<dbReference type="PANTHER" id="PTHR10745:SF8">
    <property type="entry name" value="DNA POLYMERASE SUBUNIT GAMMA-2, MITOCHONDRIAL"/>
    <property type="match status" value="1"/>
</dbReference>
<dbReference type="GO" id="GO:0005737">
    <property type="term" value="C:cytoplasm"/>
    <property type="evidence" value="ECO:0007669"/>
    <property type="project" value="TreeGrafter"/>
</dbReference>
<dbReference type="Pfam" id="PF03129">
    <property type="entry name" value="HGTP_anticodon"/>
    <property type="match status" value="1"/>
</dbReference>
<organism evidence="8 9">
    <name type="scientific">Candidatus Enterousia avicola</name>
    <dbReference type="NCBI Taxonomy" id="2840787"/>
    <lineage>
        <taxon>Bacteria</taxon>
        <taxon>Pseudomonadati</taxon>
        <taxon>Pseudomonadota</taxon>
        <taxon>Alphaproteobacteria</taxon>
        <taxon>Candidatus Enterousia</taxon>
    </lineage>
</organism>
<reference evidence="8" key="1">
    <citation type="submission" date="2020-10" db="EMBL/GenBank/DDBJ databases">
        <authorList>
            <person name="Gilroy R."/>
        </authorList>
    </citation>
    <scope>NUCLEOTIDE SEQUENCE</scope>
    <source>
        <strain evidence="8">CHK136-897</strain>
    </source>
</reference>
<dbReference type="NCBIfam" id="NF003211">
    <property type="entry name" value="PRK04173.1"/>
    <property type="match status" value="1"/>
</dbReference>
<dbReference type="AlphaFoldDB" id="A0A9D1MSF0"/>
<dbReference type="PROSITE" id="PS50862">
    <property type="entry name" value="AA_TRNA_LIGASE_II"/>
    <property type="match status" value="1"/>
</dbReference>
<dbReference type="PRINTS" id="PR01043">
    <property type="entry name" value="TRNASYNTHGLY"/>
</dbReference>
<accession>A0A9D1MSF0</accession>
<comment type="caution">
    <text evidence="8">The sequence shown here is derived from an EMBL/GenBank/DDBJ whole genome shotgun (WGS) entry which is preliminary data.</text>
</comment>
<dbReference type="GO" id="GO:0005524">
    <property type="term" value="F:ATP binding"/>
    <property type="evidence" value="ECO:0007669"/>
    <property type="project" value="UniProtKB-KW"/>
</dbReference>
<dbReference type="PANTHER" id="PTHR10745">
    <property type="entry name" value="GLYCYL-TRNA SYNTHETASE/DNA POLYMERASE SUBUNIT GAMMA-2"/>
    <property type="match status" value="1"/>
</dbReference>
<dbReference type="InterPro" id="IPR004154">
    <property type="entry name" value="Anticodon-bd"/>
</dbReference>
<evidence type="ECO:0000256" key="1">
    <source>
        <dbReference type="ARBA" id="ARBA00022490"/>
    </source>
</evidence>
<dbReference type="CDD" id="cd00858">
    <property type="entry name" value="GlyRS_anticodon"/>
    <property type="match status" value="1"/>
</dbReference>
<dbReference type="GO" id="GO:0006426">
    <property type="term" value="P:glycyl-tRNA aminoacylation"/>
    <property type="evidence" value="ECO:0007669"/>
    <property type="project" value="TreeGrafter"/>
</dbReference>
<keyword evidence="3" id="KW-0547">Nucleotide-binding</keyword>
<evidence type="ECO:0000256" key="2">
    <source>
        <dbReference type="ARBA" id="ARBA00022598"/>
    </source>
</evidence>
<dbReference type="InterPro" id="IPR033731">
    <property type="entry name" value="GlyRS-like_core"/>
</dbReference>
<dbReference type="InterPro" id="IPR006195">
    <property type="entry name" value="aa-tRNA-synth_II"/>
</dbReference>
<keyword evidence="5" id="KW-0648">Protein biosynthesis</keyword>
<dbReference type="EMBL" id="DVNO01000021">
    <property type="protein sequence ID" value="HIU65493.1"/>
    <property type="molecule type" value="Genomic_DNA"/>
</dbReference>
<dbReference type="Pfam" id="PF00587">
    <property type="entry name" value="tRNA-synt_2b"/>
    <property type="match status" value="1"/>
</dbReference>
<keyword evidence="4" id="KW-0067">ATP-binding</keyword>
<feature type="domain" description="Aminoacyl-transfer RNA synthetases class-II family profile" evidence="7">
    <location>
        <begin position="8"/>
        <end position="355"/>
    </location>
</feature>
<dbReference type="Gene3D" id="3.40.50.800">
    <property type="entry name" value="Anticodon-binding domain"/>
    <property type="match status" value="1"/>
</dbReference>
<dbReference type="GO" id="GO:0004820">
    <property type="term" value="F:glycine-tRNA ligase activity"/>
    <property type="evidence" value="ECO:0007669"/>
    <property type="project" value="UniProtKB-EC"/>
</dbReference>
<keyword evidence="6" id="KW-0030">Aminoacyl-tRNA synthetase</keyword>
<name>A0A9D1MSF0_9PROT</name>
<dbReference type="Gene3D" id="3.30.930.10">
    <property type="entry name" value="Bira Bifunctional Protein, Domain 2"/>
    <property type="match status" value="1"/>
</dbReference>
<evidence type="ECO:0000256" key="3">
    <source>
        <dbReference type="ARBA" id="ARBA00022741"/>
    </source>
</evidence>
<dbReference type="InterPro" id="IPR036621">
    <property type="entry name" value="Anticodon-bd_dom_sf"/>
</dbReference>
<dbReference type="InterPro" id="IPR045864">
    <property type="entry name" value="aa-tRNA-synth_II/BPL/LPL"/>
</dbReference>
<evidence type="ECO:0000313" key="9">
    <source>
        <dbReference type="Proteomes" id="UP000824142"/>
    </source>
</evidence>
<dbReference type="InterPro" id="IPR027031">
    <property type="entry name" value="Gly-tRNA_synthase/POLG2"/>
</dbReference>
<dbReference type="EC" id="6.1.1.14" evidence="8"/>
<evidence type="ECO:0000259" key="7">
    <source>
        <dbReference type="PROSITE" id="PS50862"/>
    </source>
</evidence>
<dbReference type="InterPro" id="IPR002314">
    <property type="entry name" value="aa-tRNA-synt_IIb"/>
</dbReference>
<proteinExistence type="predicted"/>
<protein>
    <submittedName>
        <fullName evidence="8">Glycine--tRNA ligase</fullName>
        <ecNumber evidence="8">6.1.1.14</ecNumber>
    </submittedName>
</protein>
<evidence type="ECO:0000256" key="5">
    <source>
        <dbReference type="ARBA" id="ARBA00022917"/>
    </source>
</evidence>
<evidence type="ECO:0000256" key="4">
    <source>
        <dbReference type="ARBA" id="ARBA00022840"/>
    </source>
</evidence>
<dbReference type="SUPFAM" id="SSF52954">
    <property type="entry name" value="Class II aaRS ABD-related"/>
    <property type="match status" value="1"/>
</dbReference>
<dbReference type="Proteomes" id="UP000824142">
    <property type="component" value="Unassembled WGS sequence"/>
</dbReference>
<keyword evidence="1" id="KW-0963">Cytoplasm</keyword>
<evidence type="ECO:0000256" key="6">
    <source>
        <dbReference type="ARBA" id="ARBA00023146"/>
    </source>
</evidence>
<dbReference type="CDD" id="cd00774">
    <property type="entry name" value="GlyRS-like_core"/>
    <property type="match status" value="1"/>
</dbReference>
<evidence type="ECO:0000313" key="8">
    <source>
        <dbReference type="EMBL" id="HIU65493.1"/>
    </source>
</evidence>
<dbReference type="SUPFAM" id="SSF55681">
    <property type="entry name" value="Class II aaRS and biotin synthetases"/>
    <property type="match status" value="1"/>
</dbReference>
<reference evidence="8" key="2">
    <citation type="journal article" date="2021" name="PeerJ">
        <title>Extensive microbial diversity within the chicken gut microbiome revealed by metagenomics and culture.</title>
        <authorList>
            <person name="Gilroy R."/>
            <person name="Ravi A."/>
            <person name="Getino M."/>
            <person name="Pursley I."/>
            <person name="Horton D.L."/>
            <person name="Alikhan N.F."/>
            <person name="Baker D."/>
            <person name="Gharbi K."/>
            <person name="Hall N."/>
            <person name="Watson M."/>
            <person name="Adriaenssens E.M."/>
            <person name="Foster-Nyarko E."/>
            <person name="Jarju S."/>
            <person name="Secka A."/>
            <person name="Antonio M."/>
            <person name="Oren A."/>
            <person name="Chaudhuri R.R."/>
            <person name="La Ragione R."/>
            <person name="Hildebrand F."/>
            <person name="Pallen M.J."/>
        </authorList>
    </citation>
    <scope>NUCLEOTIDE SEQUENCE</scope>
    <source>
        <strain evidence="8">CHK136-897</strain>
    </source>
</reference>
<keyword evidence="2 8" id="KW-0436">Ligase</keyword>
<sequence length="456" mass="51489">MPAKTVNDIVALCKRRGFIFTGSEIYGGLGGAYDYGPYGVELMKNIKNAWWNAMIYSRNDIEGLDAALISNRLMWKYSGHEGSFSDPLVECKKCGARMRQDKMKDPTKCDNCGSTDLTEPRAYQLMMGLSIGATADGAINAYLRPETATTTYVNFKNVLDACPHKLPFGIAQIGKAFRNEISPRGFVFRMREFEQAEMQYFINPKDDEKYFEMWKQIRMAWWVDTLGIPAEKLRFTPHEKLAHYAKAAGDIEYEFPDGFDEVEGVHNRQDFDLGSHTKSQSEFNIQANVMENKDSTTKLAYSDPQTGESFVPFVIETAMGVNRAMLAVMLDAYTEEELPDGKSRVVLKLKPALAPVKAAVIPLARNVPELVTIANNIENDLRKLNIGRIELENSGNIGKNYRRHDEIGTPVCITVDHQTLEDNTVTLRYRDSMAQERVDINDVPAKVMEIITKNEK</sequence>